<dbReference type="OrthoDB" id="3078241at2"/>
<proteinExistence type="predicted"/>
<dbReference type="AlphaFoldDB" id="D7BPB1"/>
<evidence type="ECO:0000313" key="2">
    <source>
        <dbReference type="EMBL" id="ADH92760.1"/>
    </source>
</evidence>
<dbReference type="STRING" id="644284.Arch_1043"/>
<accession>D7BPB1</accession>
<evidence type="ECO:0000313" key="3">
    <source>
        <dbReference type="Proteomes" id="UP000000376"/>
    </source>
</evidence>
<dbReference type="EMBL" id="CP002045">
    <property type="protein sequence ID" value="ADH92760.1"/>
    <property type="molecule type" value="Genomic_DNA"/>
</dbReference>
<sequence length="190" mass="20899">MAKDGTNRGGRRVRAGAKPDPLNEKLVAGRPVTRLEDPLNEPFDFEGTDIGDGAVLAGETMPEPSDYLPEVQRDGKPLGADLVYWETWQWLDARGCSQFVAPRLIKSYAQAFAHYVQCEQAISKFGLLGKHPTTGTAIASLFVAMSQSFGKQANMYWYEIYEIVRATCTTDYSGGAPGDDVMEQLLKARS</sequence>
<keyword evidence="3" id="KW-1185">Reference proteome</keyword>
<organism evidence="2 3">
    <name type="scientific">Arcanobacterium haemolyticum (strain ATCC 9345 / DSM 20595 / CCM 5947 / CCUG 17215 / LMG 16163 / NBRC 15585 / NCTC 8452 / 11018)</name>
    <dbReference type="NCBI Taxonomy" id="644284"/>
    <lineage>
        <taxon>Bacteria</taxon>
        <taxon>Bacillati</taxon>
        <taxon>Actinomycetota</taxon>
        <taxon>Actinomycetes</taxon>
        <taxon>Actinomycetales</taxon>
        <taxon>Actinomycetaceae</taxon>
        <taxon>Arcanobacterium</taxon>
    </lineage>
</organism>
<reference evidence="2 3" key="1">
    <citation type="journal article" date="2010" name="Stand. Genomic Sci.">
        <title>Complete genome sequence of Arcanobacterium haemolyticum type strain (11018).</title>
        <authorList>
            <person name="Yasawong M."/>
            <person name="Teshima H."/>
            <person name="Lapidus A."/>
            <person name="Nolan M."/>
            <person name="Lucas S."/>
            <person name="Glavina Del Rio T."/>
            <person name="Tice H."/>
            <person name="Cheng J."/>
            <person name="Bruce D."/>
            <person name="Detter C."/>
            <person name="Tapia R."/>
            <person name="Han C."/>
            <person name="Goodwin L."/>
            <person name="Pitluck S."/>
            <person name="Liolios K."/>
            <person name="Ivanova N."/>
            <person name="Mavromatis K."/>
            <person name="Mikhailova N."/>
            <person name="Pati A."/>
            <person name="Chen A."/>
            <person name="Palaniappan K."/>
            <person name="Land M."/>
            <person name="Hauser L."/>
            <person name="Chang Y."/>
            <person name="Jeffries C."/>
            <person name="Rohde M."/>
            <person name="Sikorski J."/>
            <person name="Pukall R."/>
            <person name="Goker M."/>
            <person name="Woyke T."/>
            <person name="Bristow J."/>
            <person name="Eisen J."/>
            <person name="Markowitz V."/>
            <person name="Hugenholtz P."/>
            <person name="Kyrpides N."/>
            <person name="Klenk H."/>
        </authorList>
    </citation>
    <scope>NUCLEOTIDE SEQUENCE [LARGE SCALE GENOMIC DNA]</scope>
    <source>
        <strain evidence="3">ATCC 9345 / DSM 20595 / CCUG 17215 / LMG 16163 / NBRC 15585 / NCTC 8452 / 11018</strain>
    </source>
</reference>
<protein>
    <recommendedName>
        <fullName evidence="4">Terminase</fullName>
    </recommendedName>
</protein>
<dbReference type="RefSeq" id="WP_013170255.1">
    <property type="nucleotide sequence ID" value="NC_014218.1"/>
</dbReference>
<dbReference type="Proteomes" id="UP000000376">
    <property type="component" value="Chromosome"/>
</dbReference>
<name>D7BPB1_ARCHD</name>
<dbReference type="HOGENOM" id="CLU_098979_0_0_11"/>
<dbReference type="eggNOG" id="ENOG502Z8QS">
    <property type="taxonomic scope" value="Bacteria"/>
</dbReference>
<evidence type="ECO:0008006" key="4">
    <source>
        <dbReference type="Google" id="ProtNLM"/>
    </source>
</evidence>
<feature type="region of interest" description="Disordered" evidence="1">
    <location>
        <begin position="1"/>
        <end position="24"/>
    </location>
</feature>
<evidence type="ECO:0000256" key="1">
    <source>
        <dbReference type="SAM" id="MobiDB-lite"/>
    </source>
</evidence>
<dbReference type="KEGG" id="ahe:Arch_1043"/>
<gene>
    <name evidence="2" type="ordered locus">Arch_1043</name>
</gene>